<evidence type="ECO:0000313" key="4">
    <source>
        <dbReference type="Proteomes" id="UP000092666"/>
    </source>
</evidence>
<name>A0A1B9GHX6_9TREE</name>
<reference evidence="4" key="2">
    <citation type="submission" date="2013-12" db="EMBL/GenBank/DDBJ databases">
        <title>Evolution of pathogenesis and genome organization in the Tremellales.</title>
        <authorList>
            <person name="Cuomo C."/>
            <person name="Litvintseva A."/>
            <person name="Heitman J."/>
            <person name="Chen Y."/>
            <person name="Sun S."/>
            <person name="Springer D."/>
            <person name="Dromer F."/>
            <person name="Young S."/>
            <person name="Zeng Q."/>
            <person name="Chapman S."/>
            <person name="Gujja S."/>
            <person name="Saif S."/>
            <person name="Birren B."/>
        </authorList>
    </citation>
    <scope>NUCLEOTIDE SEQUENCE [LARGE SCALE GENOMIC DNA]</scope>
    <source>
        <strain evidence="4">BCC8398</strain>
    </source>
</reference>
<keyword evidence="4" id="KW-1185">Reference proteome</keyword>
<dbReference type="Proteomes" id="UP000092666">
    <property type="component" value="Unassembled WGS sequence"/>
</dbReference>
<accession>A0A1B9GHX6</accession>
<dbReference type="AlphaFoldDB" id="A0A1B9GHX6"/>
<reference evidence="3 4" key="1">
    <citation type="submission" date="2013-07" db="EMBL/GenBank/DDBJ databases">
        <title>The Genome Sequence of Cryptococcus heveanensis BCC8398.</title>
        <authorList>
            <consortium name="The Broad Institute Genome Sequencing Platform"/>
            <person name="Cuomo C."/>
            <person name="Litvintseva A."/>
            <person name="Chen Y."/>
            <person name="Heitman J."/>
            <person name="Sun S."/>
            <person name="Springer D."/>
            <person name="Dromer F."/>
            <person name="Young S.K."/>
            <person name="Zeng Q."/>
            <person name="Gargeya S."/>
            <person name="Fitzgerald M."/>
            <person name="Abouelleil A."/>
            <person name="Alvarado L."/>
            <person name="Berlin A.M."/>
            <person name="Chapman S.B."/>
            <person name="Dewar J."/>
            <person name="Goldberg J."/>
            <person name="Griggs A."/>
            <person name="Gujja S."/>
            <person name="Hansen M."/>
            <person name="Howarth C."/>
            <person name="Imamovic A."/>
            <person name="Larimer J."/>
            <person name="McCowan C."/>
            <person name="Murphy C."/>
            <person name="Pearson M."/>
            <person name="Priest M."/>
            <person name="Roberts A."/>
            <person name="Saif S."/>
            <person name="Shea T."/>
            <person name="Sykes S."/>
            <person name="Wortman J."/>
            <person name="Nusbaum C."/>
            <person name="Birren B."/>
        </authorList>
    </citation>
    <scope>NUCLEOTIDE SEQUENCE [LARGE SCALE GENOMIC DNA]</scope>
    <source>
        <strain evidence="3 4">BCC8398</strain>
    </source>
</reference>
<proteinExistence type="predicted"/>
<evidence type="ECO:0000313" key="3">
    <source>
        <dbReference type="EMBL" id="OCF30616.1"/>
    </source>
</evidence>
<dbReference type="EMBL" id="KV700145">
    <property type="protein sequence ID" value="OCF30616.1"/>
    <property type="molecule type" value="Genomic_DNA"/>
</dbReference>
<gene>
    <name evidence="3" type="ORF">I316_07744</name>
</gene>
<evidence type="ECO:0000256" key="2">
    <source>
        <dbReference type="SAM" id="Phobius"/>
    </source>
</evidence>
<feature type="compositionally biased region" description="Basic and acidic residues" evidence="1">
    <location>
        <begin position="92"/>
        <end position="106"/>
    </location>
</feature>
<organism evidence="3 4">
    <name type="scientific">Kwoniella heveanensis BCC8398</name>
    <dbReference type="NCBI Taxonomy" id="1296120"/>
    <lineage>
        <taxon>Eukaryota</taxon>
        <taxon>Fungi</taxon>
        <taxon>Dikarya</taxon>
        <taxon>Basidiomycota</taxon>
        <taxon>Agaricomycotina</taxon>
        <taxon>Tremellomycetes</taxon>
        <taxon>Tremellales</taxon>
        <taxon>Cryptococcaceae</taxon>
        <taxon>Kwoniella</taxon>
    </lineage>
</organism>
<keyword evidence="2" id="KW-1133">Transmembrane helix</keyword>
<evidence type="ECO:0000256" key="1">
    <source>
        <dbReference type="SAM" id="MobiDB-lite"/>
    </source>
</evidence>
<feature type="region of interest" description="Disordered" evidence="1">
    <location>
        <begin position="48"/>
        <end position="116"/>
    </location>
</feature>
<feature type="compositionally biased region" description="Polar residues" evidence="1">
    <location>
        <begin position="51"/>
        <end position="63"/>
    </location>
</feature>
<keyword evidence="2" id="KW-0812">Transmembrane</keyword>
<sequence length="159" mass="17078">MSAPFFRRSGQHRFRSSAAFLLSGTAAVVVTSTVGYLAYGQIKRLHGPHPSLSSFRTQTQTRCQADPSHEQSSSSPYPLQRLYPSARLAHPPSDHVHAHAHAHENSHVASAGRGTNASVNGTALASGQGPESNLILAPTQIEMAREDDTLIENIVLYLG</sequence>
<feature type="transmembrane region" description="Helical" evidence="2">
    <location>
        <begin position="20"/>
        <end position="39"/>
    </location>
</feature>
<protein>
    <submittedName>
        <fullName evidence="3">Uncharacterized protein</fullName>
    </submittedName>
</protein>
<keyword evidence="2" id="KW-0472">Membrane</keyword>